<comment type="subcellular location">
    <subcellularLocation>
        <location evidence="1">Cell membrane</location>
        <topology evidence="1">Multi-pass membrane protein</topology>
    </subcellularLocation>
</comment>
<evidence type="ECO:0000256" key="2">
    <source>
        <dbReference type="ARBA" id="ARBA00022475"/>
    </source>
</evidence>
<keyword evidence="3" id="KW-0716">Sensory transduction</keyword>
<feature type="transmembrane region" description="Helical" evidence="10">
    <location>
        <begin position="699"/>
        <end position="717"/>
    </location>
</feature>
<evidence type="ECO:0000256" key="4">
    <source>
        <dbReference type="ARBA" id="ARBA00022692"/>
    </source>
</evidence>
<dbReference type="InterPro" id="IPR004117">
    <property type="entry name" value="7tm6_olfct_rcpt"/>
</dbReference>
<feature type="transmembrane region" description="Helical" evidence="10">
    <location>
        <begin position="414"/>
        <end position="436"/>
    </location>
</feature>
<keyword evidence="9" id="KW-0807">Transducer</keyword>
<dbReference type="GO" id="GO:0005886">
    <property type="term" value="C:plasma membrane"/>
    <property type="evidence" value="ECO:0007669"/>
    <property type="project" value="UniProtKB-SubCell"/>
</dbReference>
<feature type="transmembrane region" description="Helical" evidence="10">
    <location>
        <begin position="478"/>
        <end position="499"/>
    </location>
</feature>
<feature type="transmembrane region" description="Helical" evidence="10">
    <location>
        <begin position="41"/>
        <end position="60"/>
    </location>
</feature>
<evidence type="ECO:0000256" key="9">
    <source>
        <dbReference type="ARBA" id="ARBA00023224"/>
    </source>
</evidence>
<dbReference type="AlphaFoldDB" id="A0ABD2BYN3"/>
<evidence type="ECO:0000256" key="1">
    <source>
        <dbReference type="ARBA" id="ARBA00004651"/>
    </source>
</evidence>
<keyword evidence="6 10" id="KW-1133">Transmembrane helix</keyword>
<dbReference type="PANTHER" id="PTHR21137">
    <property type="entry name" value="ODORANT RECEPTOR"/>
    <property type="match status" value="1"/>
</dbReference>
<keyword evidence="8" id="KW-0675">Receptor</keyword>
<sequence>MVLLRIKPNQMLRLLNLTGNFTSTWPGSRKAGRFEMVLREVGWILGMLNAILILLALFYADYYYINGKDIVTLMKPLCETATLIDVILALILCRFERTSLQKLMEEVKEFIKNCNTEEEAIMQKYIDYSSISTTMAASNVAAAIAFSFTPFFTENDVPGDAMFPFDLKSLFVKIPIYFLDIILLFQTALCVCVDFMIAMLMWYSATKLEILGLKLENAADKYKIKDFIQTLLFKTNVTMGATAIGATFSLLHHEPINVELQFICMMIASYQRLYVTALPADNLKETSMKLATSAYNSKWFEDPSKMAIDVHIIILRSQKPVLISMGGLLPNLTLEYYANTLEEEEFKTMIKISAERAILFLKASVSLTACWPPSPKATRSHIILFELSWYLLFANALFLLFPLIYAIYENRTNSIIMTKSICLFCAVAQITFKMILCRRERSRFQSLLFDLEKSCKTKSSQEKAVFERYIDKCKYIHLLYTSLCYLTAIIVICSPLYTYQRFPTNAKYPFSVDHSPIREIIFLHQTLVGLQVSSGMCIDCELAALLWYVGAKFEVLSKDIREFRKVTELNACLKRHQEILRYAAETKDVILHLVLTTTLTTTFGTIFAGLNIVDQQSMAVKIQYVFIVCVASTELLISAWPADNLINTSSNISWDVYNSNWLKTNPCTRRNLVQCIMRSQKFESIHVGKLKMPFCLQYYASYLTSSFSYFTTLRAVLGKE</sequence>
<keyword evidence="7 10" id="KW-0472">Membrane</keyword>
<proteinExistence type="predicted"/>
<keyword evidence="4 10" id="KW-0812">Transmembrane</keyword>
<evidence type="ECO:0000313" key="11">
    <source>
        <dbReference type="EMBL" id="KAL2737888.1"/>
    </source>
</evidence>
<accession>A0ABD2BYN3</accession>
<comment type="caution">
    <text evidence="11">The sequence shown here is derived from an EMBL/GenBank/DDBJ whole genome shotgun (WGS) entry which is preliminary data.</text>
</comment>
<evidence type="ECO:0000256" key="6">
    <source>
        <dbReference type="ARBA" id="ARBA00022989"/>
    </source>
</evidence>
<gene>
    <name evidence="11" type="ORF">V1478_001974</name>
</gene>
<keyword evidence="2" id="KW-1003">Cell membrane</keyword>
<name>A0ABD2BYN3_VESSQ</name>
<evidence type="ECO:0000256" key="10">
    <source>
        <dbReference type="SAM" id="Phobius"/>
    </source>
</evidence>
<evidence type="ECO:0000256" key="3">
    <source>
        <dbReference type="ARBA" id="ARBA00022606"/>
    </source>
</evidence>
<keyword evidence="12" id="KW-1185">Reference proteome</keyword>
<evidence type="ECO:0000313" key="12">
    <source>
        <dbReference type="Proteomes" id="UP001607302"/>
    </source>
</evidence>
<feature type="transmembrane region" description="Helical" evidence="10">
    <location>
        <begin position="131"/>
        <end position="152"/>
    </location>
</feature>
<organism evidence="11 12">
    <name type="scientific">Vespula squamosa</name>
    <name type="common">Southern yellow jacket</name>
    <name type="synonym">Wasp</name>
    <dbReference type="NCBI Taxonomy" id="30214"/>
    <lineage>
        <taxon>Eukaryota</taxon>
        <taxon>Metazoa</taxon>
        <taxon>Ecdysozoa</taxon>
        <taxon>Arthropoda</taxon>
        <taxon>Hexapoda</taxon>
        <taxon>Insecta</taxon>
        <taxon>Pterygota</taxon>
        <taxon>Neoptera</taxon>
        <taxon>Endopterygota</taxon>
        <taxon>Hymenoptera</taxon>
        <taxon>Apocrita</taxon>
        <taxon>Aculeata</taxon>
        <taxon>Vespoidea</taxon>
        <taxon>Vespidae</taxon>
        <taxon>Vespinae</taxon>
        <taxon>Vespula</taxon>
    </lineage>
</organism>
<feature type="transmembrane region" description="Helical" evidence="10">
    <location>
        <begin position="589"/>
        <end position="610"/>
    </location>
</feature>
<evidence type="ECO:0000256" key="7">
    <source>
        <dbReference type="ARBA" id="ARBA00023136"/>
    </source>
</evidence>
<feature type="transmembrane region" description="Helical" evidence="10">
    <location>
        <begin position="176"/>
        <end position="203"/>
    </location>
</feature>
<dbReference type="PANTHER" id="PTHR21137:SF35">
    <property type="entry name" value="ODORANT RECEPTOR 19A-RELATED"/>
    <property type="match status" value="1"/>
</dbReference>
<dbReference type="Pfam" id="PF02949">
    <property type="entry name" value="7tm_6"/>
    <property type="match status" value="2"/>
</dbReference>
<dbReference type="GO" id="GO:0007165">
    <property type="term" value="P:signal transduction"/>
    <property type="evidence" value="ECO:0007669"/>
    <property type="project" value="UniProtKB-KW"/>
</dbReference>
<feature type="transmembrane region" description="Helical" evidence="10">
    <location>
        <begin position="389"/>
        <end position="408"/>
    </location>
</feature>
<protein>
    <submittedName>
        <fullName evidence="11">Odorant receptor 30a-like</fullName>
    </submittedName>
</protein>
<reference evidence="11 12" key="1">
    <citation type="journal article" date="2024" name="Ann. Entomol. Soc. Am.">
        <title>Genomic analyses of the southern and eastern yellowjacket wasps (Hymenoptera: Vespidae) reveal evolutionary signatures of social life.</title>
        <authorList>
            <person name="Catto M.A."/>
            <person name="Caine P.B."/>
            <person name="Orr S.E."/>
            <person name="Hunt B.G."/>
            <person name="Goodisman M.A.D."/>
        </authorList>
    </citation>
    <scope>NUCLEOTIDE SEQUENCE [LARGE SCALE GENOMIC DNA]</scope>
    <source>
        <strain evidence="11">233</strain>
        <tissue evidence="11">Head and thorax</tissue>
    </source>
</reference>
<dbReference type="Proteomes" id="UP001607302">
    <property type="component" value="Unassembled WGS sequence"/>
</dbReference>
<keyword evidence="5" id="KW-0552">Olfaction</keyword>
<evidence type="ECO:0000256" key="8">
    <source>
        <dbReference type="ARBA" id="ARBA00023170"/>
    </source>
</evidence>
<dbReference type="GO" id="GO:0007608">
    <property type="term" value="P:sensory perception of smell"/>
    <property type="evidence" value="ECO:0007669"/>
    <property type="project" value="UniProtKB-KW"/>
</dbReference>
<evidence type="ECO:0000256" key="5">
    <source>
        <dbReference type="ARBA" id="ARBA00022725"/>
    </source>
</evidence>
<dbReference type="EMBL" id="JAUDFV010000027">
    <property type="protein sequence ID" value="KAL2737888.1"/>
    <property type="molecule type" value="Genomic_DNA"/>
</dbReference>
<feature type="transmembrane region" description="Helical" evidence="10">
    <location>
        <begin position="622"/>
        <end position="640"/>
    </location>
</feature>
<feature type="transmembrane region" description="Helical" evidence="10">
    <location>
        <begin position="72"/>
        <end position="93"/>
    </location>
</feature>